<sequence>MVCGSKKRKDDHMNGNDGERQPEGQRKLCTELKCEWCGEALTPKNRNGVPARFHKECSVKFHNNQKIKAVAMMNKRSARAQQRKSRRGQPVWNNQTTQRLCLDLIPAEDRPALLAQAAKNLNLTESPVLTVARQVGRICDMTIKQGQPSPFFSPEEIRVKAALATDPEEQLKLEAMLGVLEASLQEVAA</sequence>
<gene>
    <name evidence="2" type="ORF">PPG34_00780</name>
</gene>
<evidence type="ECO:0000256" key="1">
    <source>
        <dbReference type="SAM" id="MobiDB-lite"/>
    </source>
</evidence>
<dbReference type="RefSeq" id="WP_313831220.1">
    <property type="nucleotide sequence ID" value="NZ_JAQOUE010000001.1"/>
</dbReference>
<comment type="caution">
    <text evidence="2">The sequence shown here is derived from an EMBL/GenBank/DDBJ whole genome shotgun (WGS) entry which is preliminary data.</text>
</comment>
<evidence type="ECO:0000313" key="2">
    <source>
        <dbReference type="EMBL" id="MDT7040861.1"/>
    </source>
</evidence>
<protein>
    <submittedName>
        <fullName evidence="2">Uncharacterized protein</fullName>
    </submittedName>
</protein>
<organism evidence="2 3">
    <name type="scientific">Candidatus Nitronereus thalassa</name>
    <dbReference type="NCBI Taxonomy" id="3020898"/>
    <lineage>
        <taxon>Bacteria</taxon>
        <taxon>Pseudomonadati</taxon>
        <taxon>Nitrospirota</taxon>
        <taxon>Nitrospiria</taxon>
        <taxon>Nitrospirales</taxon>
        <taxon>Nitrospiraceae</taxon>
        <taxon>Candidatus Nitronereus</taxon>
    </lineage>
</organism>
<proteinExistence type="predicted"/>
<accession>A0ABU3K3A8</accession>
<dbReference type="EMBL" id="JAQOUE010000001">
    <property type="protein sequence ID" value="MDT7040861.1"/>
    <property type="molecule type" value="Genomic_DNA"/>
</dbReference>
<feature type="compositionally biased region" description="Basic and acidic residues" evidence="1">
    <location>
        <begin position="8"/>
        <end position="24"/>
    </location>
</feature>
<feature type="region of interest" description="Disordered" evidence="1">
    <location>
        <begin position="1"/>
        <end position="24"/>
    </location>
</feature>
<reference evidence="2 3" key="1">
    <citation type="journal article" date="2023" name="ISME J.">
        <title>Cultivation and genomic characterization of novel and ubiquitous marine nitrite-oxidizing bacteria from the Nitrospirales.</title>
        <authorList>
            <person name="Mueller A.J."/>
            <person name="Daebeler A."/>
            <person name="Herbold C.W."/>
            <person name="Kirkegaard R.H."/>
            <person name="Daims H."/>
        </authorList>
    </citation>
    <scope>NUCLEOTIDE SEQUENCE [LARGE SCALE GENOMIC DNA]</scope>
    <source>
        <strain evidence="2 3">EB</strain>
    </source>
</reference>
<dbReference type="Proteomes" id="UP001250932">
    <property type="component" value="Unassembled WGS sequence"/>
</dbReference>
<keyword evidence="3" id="KW-1185">Reference proteome</keyword>
<name>A0ABU3K3A8_9BACT</name>
<evidence type="ECO:0000313" key="3">
    <source>
        <dbReference type="Proteomes" id="UP001250932"/>
    </source>
</evidence>